<comment type="caution">
    <text evidence="1">The sequence shown here is derived from an EMBL/GenBank/DDBJ whole genome shotgun (WGS) entry which is preliminary data.</text>
</comment>
<sequence length="219" mass="24282">MSTVTTNCTAADIHRPFSCTACWYPLAHAHELHGGRLYSLAPVQHRCLDRHQLRLCFLLAHVFHSERRVDGTARRSTRRVARGRSERPPRRTDHARENSSRAGRGGRGWTAPCVSCLELRPRSSSILAGHHARYDVGDGRHTRMAALHRAGIVPAKSDEHSGLPTPPRRPAPELFSSPLSVSATPPRVVSSLRIRRGWCRGRCHSHCCVPGPLTQANAN</sequence>
<organism evidence="1 2">
    <name type="scientific">Russula earlei</name>
    <dbReference type="NCBI Taxonomy" id="71964"/>
    <lineage>
        <taxon>Eukaryota</taxon>
        <taxon>Fungi</taxon>
        <taxon>Dikarya</taxon>
        <taxon>Basidiomycota</taxon>
        <taxon>Agaricomycotina</taxon>
        <taxon>Agaricomycetes</taxon>
        <taxon>Russulales</taxon>
        <taxon>Russulaceae</taxon>
        <taxon>Russula</taxon>
    </lineage>
</organism>
<evidence type="ECO:0000313" key="1">
    <source>
        <dbReference type="EMBL" id="KAI9457141.1"/>
    </source>
</evidence>
<reference evidence="1" key="1">
    <citation type="submission" date="2021-03" db="EMBL/GenBank/DDBJ databases">
        <title>Evolutionary priming and transition to the ectomycorrhizal habit in an iconic lineage of mushroom-forming fungi: is preadaptation a requirement?</title>
        <authorList>
            <consortium name="DOE Joint Genome Institute"/>
            <person name="Looney B.P."/>
            <person name="Miyauchi S."/>
            <person name="Morin E."/>
            <person name="Drula E."/>
            <person name="Courty P.E."/>
            <person name="Chicoki N."/>
            <person name="Fauchery L."/>
            <person name="Kohler A."/>
            <person name="Kuo A."/>
            <person name="LaButti K."/>
            <person name="Pangilinan J."/>
            <person name="Lipzen A."/>
            <person name="Riley R."/>
            <person name="Andreopoulos W."/>
            <person name="He G."/>
            <person name="Johnson J."/>
            <person name="Barry K.W."/>
            <person name="Grigoriev I.V."/>
            <person name="Nagy L."/>
            <person name="Hibbett D."/>
            <person name="Henrissat B."/>
            <person name="Matheny P.B."/>
            <person name="Labbe J."/>
            <person name="Martin A.F."/>
        </authorList>
    </citation>
    <scope>NUCLEOTIDE SEQUENCE</scope>
    <source>
        <strain evidence="1">BPL698</strain>
    </source>
</reference>
<gene>
    <name evidence="1" type="ORF">F5148DRAFT_1223036</name>
</gene>
<evidence type="ECO:0000313" key="2">
    <source>
        <dbReference type="Proteomes" id="UP001207468"/>
    </source>
</evidence>
<accession>A0ACC0U2L4</accession>
<proteinExistence type="predicted"/>
<dbReference type="Proteomes" id="UP001207468">
    <property type="component" value="Unassembled WGS sequence"/>
</dbReference>
<protein>
    <submittedName>
        <fullName evidence="1">Uncharacterized protein</fullName>
    </submittedName>
</protein>
<keyword evidence="2" id="KW-1185">Reference proteome</keyword>
<dbReference type="EMBL" id="JAGFNK010000225">
    <property type="protein sequence ID" value="KAI9457141.1"/>
    <property type="molecule type" value="Genomic_DNA"/>
</dbReference>
<name>A0ACC0U2L4_9AGAM</name>